<keyword evidence="1" id="KW-1133">Transmembrane helix</keyword>
<dbReference type="PANTHER" id="PTHR24177">
    <property type="entry name" value="CASKIN"/>
    <property type="match status" value="1"/>
</dbReference>
<organism evidence="3 4">
    <name type="scientific">Cinchona calisaya</name>
    <dbReference type="NCBI Taxonomy" id="153742"/>
    <lineage>
        <taxon>Eukaryota</taxon>
        <taxon>Viridiplantae</taxon>
        <taxon>Streptophyta</taxon>
        <taxon>Embryophyta</taxon>
        <taxon>Tracheophyta</taxon>
        <taxon>Spermatophyta</taxon>
        <taxon>Magnoliopsida</taxon>
        <taxon>eudicotyledons</taxon>
        <taxon>Gunneridae</taxon>
        <taxon>Pentapetalae</taxon>
        <taxon>asterids</taxon>
        <taxon>lamiids</taxon>
        <taxon>Gentianales</taxon>
        <taxon>Rubiaceae</taxon>
        <taxon>Cinchonoideae</taxon>
        <taxon>Cinchoneae</taxon>
        <taxon>Cinchona</taxon>
    </lineage>
</organism>
<dbReference type="InterPro" id="IPR002110">
    <property type="entry name" value="Ankyrin_rpt"/>
</dbReference>
<evidence type="ECO:0000256" key="1">
    <source>
        <dbReference type="SAM" id="Phobius"/>
    </source>
</evidence>
<dbReference type="SUPFAM" id="SSF48403">
    <property type="entry name" value="Ankyrin repeat"/>
    <property type="match status" value="1"/>
</dbReference>
<dbReference type="Pfam" id="PF12796">
    <property type="entry name" value="Ank_2"/>
    <property type="match status" value="1"/>
</dbReference>
<sequence length="627" mass="70852">MASSRINNNLSHRSAAYKAVLEGTSQSLETLRNFWREEGVKPFDKRGDTILHFLAINGNMAAFTILLEEGLVTNENLKIKNVNGDTALHEAARFGKKRVAQIMLRIEKEILSELNNLGETPLYVAAACGKKEVFTFLENLNTDCMMRRNDGCTILHAAVIGECYSLAIRILESYPDLAGKRNEKGKTALHLLAGKPESFRSGSSYTFKVLGWKPFIPLQIIGMIIYSCIPGFYEEAVPDYSAEEPNNSAPNFKLNRSPFTKFILSNPWIKEIYDAKQRHTVALELAGKLIRREGWSHYVHTENTEFEGSQFGISSQKKNRVPDPLIQATRLGIIEVALEILAVYPEAAYTTDENGRNILQIVVEKKHIFLYDYLMSVGIHKDRMLSDIDYEGNSIIHLAASLGSPPSTPPGVILQMMWDVLWFKRVKYDSFPHLWQLQNSSGKTALQVFEENHETLRKDAEKTTKELANCVLIVSVLIATINFAAVFTVPGGFEQISGNPVYLKNKHWEFYCLMIYLAGGLLSSLITMGTLLGIIFLRFDAEDFYAALPLKYVFTTIAMLYSAGFTILACCQAYIIETVVVNTFIFLIVLLCTYVLMAIVFMDTSYLIFDYMYYVIRHSLSYRGQEI</sequence>
<dbReference type="Pfam" id="PF13962">
    <property type="entry name" value="PGG"/>
    <property type="match status" value="1"/>
</dbReference>
<dbReference type="SMART" id="SM00248">
    <property type="entry name" value="ANK"/>
    <property type="match status" value="5"/>
</dbReference>
<dbReference type="Proteomes" id="UP001630127">
    <property type="component" value="Unassembled WGS sequence"/>
</dbReference>
<feature type="domain" description="PGG" evidence="2">
    <location>
        <begin position="462"/>
        <end position="571"/>
    </location>
</feature>
<keyword evidence="1" id="KW-0472">Membrane</keyword>
<dbReference type="AlphaFoldDB" id="A0ABD2ZFR0"/>
<accession>A0ABD2ZFR0</accession>
<dbReference type="PANTHER" id="PTHR24177:SF420">
    <property type="entry name" value="ANKYRIN REPEAT-CONTAINING PROTEIN"/>
    <property type="match status" value="1"/>
</dbReference>
<dbReference type="Gene3D" id="1.25.40.20">
    <property type="entry name" value="Ankyrin repeat-containing domain"/>
    <property type="match status" value="1"/>
</dbReference>
<dbReference type="EMBL" id="JBJUIK010000009">
    <property type="protein sequence ID" value="KAL3518301.1"/>
    <property type="molecule type" value="Genomic_DNA"/>
</dbReference>
<comment type="caution">
    <text evidence="3">The sequence shown here is derived from an EMBL/GenBank/DDBJ whole genome shotgun (WGS) entry which is preliminary data.</text>
</comment>
<feature type="transmembrane region" description="Helical" evidence="1">
    <location>
        <begin position="467"/>
        <end position="493"/>
    </location>
</feature>
<keyword evidence="4" id="KW-1185">Reference proteome</keyword>
<evidence type="ECO:0000259" key="2">
    <source>
        <dbReference type="Pfam" id="PF13962"/>
    </source>
</evidence>
<dbReference type="InterPro" id="IPR036770">
    <property type="entry name" value="Ankyrin_rpt-contain_sf"/>
</dbReference>
<evidence type="ECO:0000313" key="3">
    <source>
        <dbReference type="EMBL" id="KAL3518301.1"/>
    </source>
</evidence>
<evidence type="ECO:0000313" key="4">
    <source>
        <dbReference type="Proteomes" id="UP001630127"/>
    </source>
</evidence>
<feature type="transmembrane region" description="Helical" evidence="1">
    <location>
        <begin position="549"/>
        <end position="575"/>
    </location>
</feature>
<reference evidence="3 4" key="1">
    <citation type="submission" date="2024-11" db="EMBL/GenBank/DDBJ databases">
        <title>A near-complete genome assembly of Cinchona calisaya.</title>
        <authorList>
            <person name="Lian D.C."/>
            <person name="Zhao X.W."/>
            <person name="Wei L."/>
        </authorList>
    </citation>
    <scope>NUCLEOTIDE SEQUENCE [LARGE SCALE GENOMIC DNA]</scope>
    <source>
        <tissue evidence="3">Nenye</tissue>
    </source>
</reference>
<proteinExistence type="predicted"/>
<keyword evidence="1" id="KW-0812">Transmembrane</keyword>
<dbReference type="InterPro" id="IPR026961">
    <property type="entry name" value="PGG_dom"/>
</dbReference>
<feature type="transmembrane region" description="Helical" evidence="1">
    <location>
        <begin position="513"/>
        <end position="537"/>
    </location>
</feature>
<protein>
    <recommendedName>
        <fullName evidence="2">PGG domain-containing protein</fullName>
    </recommendedName>
</protein>
<gene>
    <name evidence="3" type="ORF">ACH5RR_020890</name>
</gene>
<name>A0ABD2ZFR0_9GENT</name>
<feature type="transmembrane region" description="Helical" evidence="1">
    <location>
        <begin position="581"/>
        <end position="609"/>
    </location>
</feature>